<keyword evidence="2" id="KW-1185">Reference proteome</keyword>
<reference evidence="1" key="1">
    <citation type="submission" date="2021-06" db="EMBL/GenBank/DDBJ databases">
        <authorList>
            <person name="Kallberg Y."/>
            <person name="Tangrot J."/>
            <person name="Rosling A."/>
        </authorList>
    </citation>
    <scope>NUCLEOTIDE SEQUENCE</scope>
    <source>
        <strain evidence="1">IL203A</strain>
    </source>
</reference>
<sequence>RDNQWCPGVYKLSPYYESYEYPNVIVSSGFALVKLILTWRLFILFERKMYEKLDIEHKQDLYRKLLIFEMMLKLDAFLVVINGSLTAAIIPFLGQQSMMFIIAYAIHASIILFSFLALILVFNSFIRQWKIGMYIFLVFWVFFTADFTFLIKDGVSAASSGWYFWISTILVTLIAALVS</sequence>
<evidence type="ECO:0000313" key="1">
    <source>
        <dbReference type="EMBL" id="CAG8612845.1"/>
    </source>
</evidence>
<gene>
    <name evidence="1" type="ORF">DHETER_LOCUS7705</name>
</gene>
<name>A0ACA9MWE6_9GLOM</name>
<dbReference type="EMBL" id="CAJVPU010011236">
    <property type="protein sequence ID" value="CAG8612845.1"/>
    <property type="molecule type" value="Genomic_DNA"/>
</dbReference>
<comment type="caution">
    <text evidence="1">The sequence shown here is derived from an EMBL/GenBank/DDBJ whole genome shotgun (WGS) entry which is preliminary data.</text>
</comment>
<accession>A0ACA9MWE6</accession>
<proteinExistence type="predicted"/>
<feature type="non-terminal residue" evidence="1">
    <location>
        <position position="1"/>
    </location>
</feature>
<organism evidence="1 2">
    <name type="scientific">Dentiscutata heterogama</name>
    <dbReference type="NCBI Taxonomy" id="1316150"/>
    <lineage>
        <taxon>Eukaryota</taxon>
        <taxon>Fungi</taxon>
        <taxon>Fungi incertae sedis</taxon>
        <taxon>Mucoromycota</taxon>
        <taxon>Glomeromycotina</taxon>
        <taxon>Glomeromycetes</taxon>
        <taxon>Diversisporales</taxon>
        <taxon>Gigasporaceae</taxon>
        <taxon>Dentiscutata</taxon>
    </lineage>
</organism>
<protein>
    <submittedName>
        <fullName evidence="1">15932_t:CDS:1</fullName>
    </submittedName>
</protein>
<evidence type="ECO:0000313" key="2">
    <source>
        <dbReference type="Proteomes" id="UP000789702"/>
    </source>
</evidence>
<dbReference type="Proteomes" id="UP000789702">
    <property type="component" value="Unassembled WGS sequence"/>
</dbReference>